<evidence type="ECO:0000256" key="2">
    <source>
        <dbReference type="ARBA" id="ARBA00022448"/>
    </source>
</evidence>
<feature type="transmembrane region" description="Helical" evidence="7">
    <location>
        <begin position="318"/>
        <end position="336"/>
    </location>
</feature>
<protein>
    <submittedName>
        <fullName evidence="8">Putative MATE family efflux protein</fullName>
    </submittedName>
</protein>
<feature type="transmembrane region" description="Helical" evidence="7">
    <location>
        <begin position="134"/>
        <end position="152"/>
    </location>
</feature>
<dbReference type="RefSeq" id="WP_130433444.1">
    <property type="nucleotide sequence ID" value="NZ_SGXF01000001.1"/>
</dbReference>
<dbReference type="PIRSF" id="PIRSF006603">
    <property type="entry name" value="DinF"/>
    <property type="match status" value="1"/>
</dbReference>
<dbReference type="EMBL" id="SGXF01000001">
    <property type="protein sequence ID" value="RZT02776.1"/>
    <property type="molecule type" value="Genomic_DNA"/>
</dbReference>
<feature type="transmembrane region" description="Helical" evidence="7">
    <location>
        <begin position="93"/>
        <end position="114"/>
    </location>
</feature>
<dbReference type="GO" id="GO:0015297">
    <property type="term" value="F:antiporter activity"/>
    <property type="evidence" value="ECO:0007669"/>
    <property type="project" value="InterPro"/>
</dbReference>
<evidence type="ECO:0000256" key="7">
    <source>
        <dbReference type="SAM" id="Phobius"/>
    </source>
</evidence>
<keyword evidence="9" id="KW-1185">Reference proteome</keyword>
<keyword evidence="4 7" id="KW-0812">Transmembrane</keyword>
<organism evidence="8 9">
    <name type="scientific">Cuneatibacter caecimuris</name>
    <dbReference type="NCBI Taxonomy" id="1796618"/>
    <lineage>
        <taxon>Bacteria</taxon>
        <taxon>Bacillati</taxon>
        <taxon>Bacillota</taxon>
        <taxon>Clostridia</taxon>
        <taxon>Lachnospirales</taxon>
        <taxon>Lachnospiraceae</taxon>
        <taxon>Cuneatibacter</taxon>
    </lineage>
</organism>
<accession>A0A4Q7PR20</accession>
<dbReference type="Pfam" id="PF01554">
    <property type="entry name" value="MatE"/>
    <property type="match status" value="2"/>
</dbReference>
<comment type="subcellular location">
    <subcellularLocation>
        <location evidence="1">Cell membrane</location>
        <topology evidence="1">Multi-pass membrane protein</topology>
    </subcellularLocation>
</comment>
<sequence length="451" mass="49804">MFTKDKNFYRTLARLMVMVVLQNVIAYSVNMADNLMLGAYCQDALSGAAAVNMIQFMVQQLTMAIGDSMIVINSQYWGARNTSPIHKFTGLGVLAGLLLGGLVFVLTTSCPYWILGLFTGDEAIIAQGLAYLELIRFTYPIYILTTVLMAALRSVETVGISFAVSLLSLAVDVGINYTLIFGHFGFPEMGIRGAAVGTLTARILELAVILLYLGFRDQKLRLSVSRMFRIRAEYFRDFFKVLCPLFFTQIFWSIATPIQTGILGRLSSDAIAANSVSTTMFQYLKVVTVGEASASAVLMGRTVGSGDMDKIKSYSRTLQVMYLIFGLLLGLGLFLMRKPFLSIYTLTDEARVMADQILILMSFIMVGMAYQMPTGSGIIKGGGDVKFSLVVNLISTWGIVMPLSFLAAFYWKLPVVAVVALLNSDQIFKCIPIAVRANRYRWIHRLAKPSK</sequence>
<dbReference type="Proteomes" id="UP000292927">
    <property type="component" value="Unassembled WGS sequence"/>
</dbReference>
<feature type="transmembrane region" description="Helical" evidence="7">
    <location>
        <begin position="191"/>
        <end position="213"/>
    </location>
</feature>
<feature type="transmembrane region" description="Helical" evidence="7">
    <location>
        <begin position="357"/>
        <end position="379"/>
    </location>
</feature>
<feature type="transmembrane region" description="Helical" evidence="7">
    <location>
        <begin position="159"/>
        <end position="179"/>
    </location>
</feature>
<feature type="transmembrane region" description="Helical" evidence="7">
    <location>
        <begin position="399"/>
        <end position="422"/>
    </location>
</feature>
<evidence type="ECO:0000256" key="5">
    <source>
        <dbReference type="ARBA" id="ARBA00022989"/>
    </source>
</evidence>
<comment type="caution">
    <text evidence="8">The sequence shown here is derived from an EMBL/GenBank/DDBJ whole genome shotgun (WGS) entry which is preliminary data.</text>
</comment>
<evidence type="ECO:0000256" key="6">
    <source>
        <dbReference type="ARBA" id="ARBA00023136"/>
    </source>
</evidence>
<name>A0A4Q7PR20_9FIRM</name>
<feature type="transmembrane region" description="Helical" evidence="7">
    <location>
        <begin position="49"/>
        <end position="72"/>
    </location>
</feature>
<gene>
    <name evidence="8" type="ORF">EV209_0901</name>
</gene>
<dbReference type="OrthoDB" id="9780160at2"/>
<reference evidence="8 9" key="1">
    <citation type="submission" date="2019-02" db="EMBL/GenBank/DDBJ databases">
        <title>Genomic Encyclopedia of Type Strains, Phase IV (KMG-IV): sequencing the most valuable type-strain genomes for metagenomic binning, comparative biology and taxonomic classification.</title>
        <authorList>
            <person name="Goeker M."/>
        </authorList>
    </citation>
    <scope>NUCLEOTIDE SEQUENCE [LARGE SCALE GENOMIC DNA]</scope>
    <source>
        <strain evidence="8 9">DSM 29486</strain>
    </source>
</reference>
<keyword evidence="2" id="KW-0813">Transport</keyword>
<dbReference type="InterPro" id="IPR002528">
    <property type="entry name" value="MATE_fam"/>
</dbReference>
<evidence type="ECO:0000313" key="9">
    <source>
        <dbReference type="Proteomes" id="UP000292927"/>
    </source>
</evidence>
<dbReference type="GO" id="GO:0042910">
    <property type="term" value="F:xenobiotic transmembrane transporter activity"/>
    <property type="evidence" value="ECO:0007669"/>
    <property type="project" value="InterPro"/>
</dbReference>
<dbReference type="AlphaFoldDB" id="A0A4Q7PR20"/>
<dbReference type="InterPro" id="IPR047135">
    <property type="entry name" value="YsiQ"/>
</dbReference>
<feature type="transmembrane region" description="Helical" evidence="7">
    <location>
        <begin position="12"/>
        <end position="29"/>
    </location>
</feature>
<keyword evidence="3" id="KW-1003">Cell membrane</keyword>
<dbReference type="GO" id="GO:0005886">
    <property type="term" value="C:plasma membrane"/>
    <property type="evidence" value="ECO:0007669"/>
    <property type="project" value="UniProtKB-SubCell"/>
</dbReference>
<keyword evidence="6 7" id="KW-0472">Membrane</keyword>
<feature type="transmembrane region" description="Helical" evidence="7">
    <location>
        <begin position="234"/>
        <end position="255"/>
    </location>
</feature>
<evidence type="ECO:0000313" key="8">
    <source>
        <dbReference type="EMBL" id="RZT02776.1"/>
    </source>
</evidence>
<proteinExistence type="predicted"/>
<dbReference type="InterPro" id="IPR048279">
    <property type="entry name" value="MdtK-like"/>
</dbReference>
<dbReference type="PANTHER" id="PTHR42925">
    <property type="entry name" value="MULTIDRUG AND TOXIN EFFLUX PROTEIN MATE FAMILY"/>
    <property type="match status" value="1"/>
</dbReference>
<evidence type="ECO:0000256" key="1">
    <source>
        <dbReference type="ARBA" id="ARBA00004651"/>
    </source>
</evidence>
<keyword evidence="5 7" id="KW-1133">Transmembrane helix</keyword>
<evidence type="ECO:0000256" key="3">
    <source>
        <dbReference type="ARBA" id="ARBA00022475"/>
    </source>
</evidence>
<dbReference type="NCBIfam" id="TIGR00797">
    <property type="entry name" value="matE"/>
    <property type="match status" value="1"/>
</dbReference>
<dbReference type="PANTHER" id="PTHR42925:SF2">
    <property type="entry name" value="NA+ DRIVEN MULTIDRUG EFFLUX PUMP"/>
    <property type="match status" value="1"/>
</dbReference>
<evidence type="ECO:0000256" key="4">
    <source>
        <dbReference type="ARBA" id="ARBA00022692"/>
    </source>
</evidence>